<evidence type="ECO:0000313" key="3">
    <source>
        <dbReference type="Proteomes" id="UP001553161"/>
    </source>
</evidence>
<evidence type="ECO:0000259" key="1">
    <source>
        <dbReference type="Pfam" id="PF06568"/>
    </source>
</evidence>
<gene>
    <name evidence="2" type="ORF">AB0T83_08510</name>
</gene>
<sequence>MAFTADIRTRDTSVFQRIERAVDAYISKRALRASYRQTVHELKALSDHDLNDLGIARQDIPAVARKSVGL</sequence>
<comment type="caution">
    <text evidence="2">The sequence shown here is derived from an EMBL/GenBank/DDBJ whole genome shotgun (WGS) entry which is preliminary data.</text>
</comment>
<organism evidence="2 3">
    <name type="scientific">Meridianimarinicoccus marinus</name>
    <dbReference type="NCBI Taxonomy" id="3231483"/>
    <lineage>
        <taxon>Bacteria</taxon>
        <taxon>Pseudomonadati</taxon>
        <taxon>Pseudomonadota</taxon>
        <taxon>Alphaproteobacteria</taxon>
        <taxon>Rhodobacterales</taxon>
        <taxon>Paracoccaceae</taxon>
        <taxon>Meridianimarinicoccus</taxon>
    </lineage>
</organism>
<keyword evidence="3" id="KW-1185">Reference proteome</keyword>
<dbReference type="Proteomes" id="UP001553161">
    <property type="component" value="Unassembled WGS sequence"/>
</dbReference>
<dbReference type="InterPro" id="IPR009506">
    <property type="entry name" value="YjiS-like"/>
</dbReference>
<feature type="domain" description="YjiS-like" evidence="1">
    <location>
        <begin position="29"/>
        <end position="60"/>
    </location>
</feature>
<dbReference type="Pfam" id="PF06568">
    <property type="entry name" value="YjiS-like"/>
    <property type="match status" value="1"/>
</dbReference>
<accession>A0ABV3L6X6</accession>
<proteinExistence type="predicted"/>
<protein>
    <submittedName>
        <fullName evidence="2">DUF1127 domain-containing protein</fullName>
    </submittedName>
</protein>
<reference evidence="2 3" key="1">
    <citation type="submission" date="2024-07" db="EMBL/GenBank/DDBJ databases">
        <authorList>
            <person name="Kang M."/>
        </authorList>
    </citation>
    <scope>NUCLEOTIDE SEQUENCE [LARGE SCALE GENOMIC DNA]</scope>
    <source>
        <strain evidence="2 3">DFM31</strain>
    </source>
</reference>
<dbReference type="RefSeq" id="WP_366192605.1">
    <property type="nucleotide sequence ID" value="NZ_JBFBVU010000008.1"/>
</dbReference>
<name>A0ABV3L6X6_9RHOB</name>
<dbReference type="EMBL" id="JBFBVU010000008">
    <property type="protein sequence ID" value="MEV8466817.1"/>
    <property type="molecule type" value="Genomic_DNA"/>
</dbReference>
<evidence type="ECO:0000313" key="2">
    <source>
        <dbReference type="EMBL" id="MEV8466817.1"/>
    </source>
</evidence>